<dbReference type="InterPro" id="IPR038068">
    <property type="entry name" value="YcgL-like_sf"/>
</dbReference>
<protein>
    <recommendedName>
        <fullName evidence="1">YcgL domain-containing protein FGS76_07560</fullName>
    </recommendedName>
</protein>
<feature type="compositionally biased region" description="Basic and acidic residues" evidence="2">
    <location>
        <begin position="91"/>
        <end position="108"/>
    </location>
</feature>
<dbReference type="Gene3D" id="3.10.510.20">
    <property type="entry name" value="YcgL domain"/>
    <property type="match status" value="1"/>
</dbReference>
<name>A0ABY2XMA4_9GAMM</name>
<evidence type="ECO:0000313" key="4">
    <source>
        <dbReference type="EMBL" id="TMW13417.1"/>
    </source>
</evidence>
<dbReference type="SUPFAM" id="SSF160191">
    <property type="entry name" value="YcgL-like"/>
    <property type="match status" value="1"/>
</dbReference>
<gene>
    <name evidence="4" type="ORF">FGS76_07560</name>
</gene>
<dbReference type="InterPro" id="IPR027354">
    <property type="entry name" value="YcgL_dom"/>
</dbReference>
<sequence>MLQGKLFCSIYKSPRREGMYLYVERSKGLKDLPDALRERFGTPRHVSDLILDPARPLSRADVNQVMARIREQGFYLQMPPPPDQDLYLAEGHPDRPRPDQTRPDRSRD</sequence>
<dbReference type="EMBL" id="VCQT01000025">
    <property type="protein sequence ID" value="TMW13417.1"/>
    <property type="molecule type" value="Genomic_DNA"/>
</dbReference>
<reference evidence="4 5" key="1">
    <citation type="submission" date="2019-05" db="EMBL/GenBank/DDBJ databases">
        <title>Genome of Alcanivorax gelatiniphagus, an oil degrading marine bacteria.</title>
        <authorList>
            <person name="Kwon K.K."/>
        </authorList>
    </citation>
    <scope>NUCLEOTIDE SEQUENCE [LARGE SCALE GENOMIC DNA]</scope>
    <source>
        <strain evidence="4 5">MEBiC 08158</strain>
    </source>
</reference>
<comment type="caution">
    <text evidence="4">The sequence shown here is derived from an EMBL/GenBank/DDBJ whole genome shotgun (WGS) entry which is preliminary data.</text>
</comment>
<dbReference type="PANTHER" id="PTHR38109:SF1">
    <property type="entry name" value="PROTEIN YCGL"/>
    <property type="match status" value="1"/>
</dbReference>
<dbReference type="Proteomes" id="UP000739180">
    <property type="component" value="Unassembled WGS sequence"/>
</dbReference>
<dbReference type="PANTHER" id="PTHR38109">
    <property type="entry name" value="PROTEIN YCGL"/>
    <property type="match status" value="1"/>
</dbReference>
<feature type="region of interest" description="Disordered" evidence="2">
    <location>
        <begin position="73"/>
        <end position="108"/>
    </location>
</feature>
<keyword evidence="5" id="KW-1185">Reference proteome</keyword>
<dbReference type="HAMAP" id="MF_01866">
    <property type="entry name" value="UPF0745"/>
    <property type="match status" value="1"/>
</dbReference>
<dbReference type="Pfam" id="PF05166">
    <property type="entry name" value="YcgL"/>
    <property type="match status" value="1"/>
</dbReference>
<evidence type="ECO:0000256" key="1">
    <source>
        <dbReference type="HAMAP-Rule" id="MF_01866"/>
    </source>
</evidence>
<accession>A0ABY2XMA4</accession>
<evidence type="ECO:0000313" key="5">
    <source>
        <dbReference type="Proteomes" id="UP000739180"/>
    </source>
</evidence>
<organism evidence="4 5">
    <name type="scientific">Alloalcanivorax gelatiniphagus</name>
    <dbReference type="NCBI Taxonomy" id="1194167"/>
    <lineage>
        <taxon>Bacteria</taxon>
        <taxon>Pseudomonadati</taxon>
        <taxon>Pseudomonadota</taxon>
        <taxon>Gammaproteobacteria</taxon>
        <taxon>Oceanospirillales</taxon>
        <taxon>Alcanivoracaceae</taxon>
        <taxon>Alloalcanivorax</taxon>
    </lineage>
</organism>
<dbReference type="RefSeq" id="WP_138772010.1">
    <property type="nucleotide sequence ID" value="NZ_JBHSSX010000267.1"/>
</dbReference>
<feature type="domain" description="YcgL" evidence="3">
    <location>
        <begin position="6"/>
        <end position="90"/>
    </location>
</feature>
<evidence type="ECO:0000256" key="2">
    <source>
        <dbReference type="SAM" id="MobiDB-lite"/>
    </source>
</evidence>
<dbReference type="PROSITE" id="PS51648">
    <property type="entry name" value="YCGL"/>
    <property type="match status" value="1"/>
</dbReference>
<evidence type="ECO:0000259" key="3">
    <source>
        <dbReference type="PROSITE" id="PS51648"/>
    </source>
</evidence>
<proteinExistence type="inferred from homology"/>